<dbReference type="Proteomes" id="UP000432015">
    <property type="component" value="Unassembled WGS sequence"/>
</dbReference>
<sequence length="263" mass="28107">MRPIKEQTILITGATDGLGRALAAELAAEGATVLVHGRDDQRGKATLEEIGGRASWYRADLSSLAEVRALADAVRADHPRLDVLVNNAGIGFADADGRQESADGHELRFAVNYLAGYLLTRLLLPTLLASAPARIVNVSSLGQQPIDFADVMITRGYSGTRAYRQSKLAQIMCTIDLAAELAGTGVTANALHPATFMPTKMVPAPISTLEEGVRATHRLVTDPALDEVSGRFFNGLDAARANDQSYDTAARARLRELSERLTA</sequence>
<keyword evidence="1" id="KW-0560">Oxidoreductase</keyword>
<reference evidence="3 4" key="1">
    <citation type="submission" date="2019-11" db="EMBL/GenBank/DDBJ databases">
        <authorList>
            <person name="Cao P."/>
        </authorList>
    </citation>
    <scope>NUCLEOTIDE SEQUENCE [LARGE SCALE GENOMIC DNA]</scope>
    <source>
        <strain evidence="3 4">NEAU-AAG5</strain>
    </source>
</reference>
<keyword evidence="4" id="KW-1185">Reference proteome</keyword>
<dbReference type="AlphaFoldDB" id="A0A7K1L0I7"/>
<dbReference type="Gene3D" id="3.40.50.720">
    <property type="entry name" value="NAD(P)-binding Rossmann-like Domain"/>
    <property type="match status" value="1"/>
</dbReference>
<dbReference type="GO" id="GO:0016491">
    <property type="term" value="F:oxidoreductase activity"/>
    <property type="evidence" value="ECO:0007669"/>
    <property type="project" value="UniProtKB-KW"/>
</dbReference>
<dbReference type="InterPro" id="IPR002347">
    <property type="entry name" value="SDR_fam"/>
</dbReference>
<evidence type="ECO:0000313" key="4">
    <source>
        <dbReference type="Proteomes" id="UP000432015"/>
    </source>
</evidence>
<dbReference type="PRINTS" id="PR00081">
    <property type="entry name" value="GDHRDH"/>
</dbReference>
<dbReference type="Pfam" id="PF00106">
    <property type="entry name" value="adh_short"/>
    <property type="match status" value="1"/>
</dbReference>
<gene>
    <name evidence="3" type="ORF">GNZ18_15240</name>
</gene>
<dbReference type="SUPFAM" id="SSF51735">
    <property type="entry name" value="NAD(P)-binding Rossmann-fold domains"/>
    <property type="match status" value="1"/>
</dbReference>
<comment type="caution">
    <text evidence="3">The sequence shown here is derived from an EMBL/GenBank/DDBJ whole genome shotgun (WGS) entry which is preliminary data.</text>
</comment>
<dbReference type="PRINTS" id="PR00080">
    <property type="entry name" value="SDRFAMILY"/>
</dbReference>
<name>A0A7K1L0I7_9ACTN</name>
<protein>
    <submittedName>
        <fullName evidence="3">SDR family NAD(P)-dependent oxidoreductase</fullName>
    </submittedName>
</protein>
<dbReference type="RefSeq" id="WP_156217142.1">
    <property type="nucleotide sequence ID" value="NZ_WOFH01000005.1"/>
</dbReference>
<evidence type="ECO:0000256" key="2">
    <source>
        <dbReference type="RuleBase" id="RU000363"/>
    </source>
</evidence>
<dbReference type="PANTHER" id="PTHR43157">
    <property type="entry name" value="PHOSPHATIDYLINOSITOL-GLYCAN BIOSYNTHESIS CLASS F PROTEIN-RELATED"/>
    <property type="match status" value="1"/>
</dbReference>
<evidence type="ECO:0000313" key="3">
    <source>
        <dbReference type="EMBL" id="MUN37952.1"/>
    </source>
</evidence>
<dbReference type="EMBL" id="WOFH01000005">
    <property type="protein sequence ID" value="MUN37952.1"/>
    <property type="molecule type" value="Genomic_DNA"/>
</dbReference>
<dbReference type="InterPro" id="IPR036291">
    <property type="entry name" value="NAD(P)-bd_dom_sf"/>
</dbReference>
<evidence type="ECO:0000256" key="1">
    <source>
        <dbReference type="ARBA" id="ARBA00023002"/>
    </source>
</evidence>
<comment type="similarity">
    <text evidence="2">Belongs to the short-chain dehydrogenases/reductases (SDR) family.</text>
</comment>
<organism evidence="3 4">
    <name type="scientific">Actinomadura litoris</name>
    <dbReference type="NCBI Taxonomy" id="2678616"/>
    <lineage>
        <taxon>Bacteria</taxon>
        <taxon>Bacillati</taxon>
        <taxon>Actinomycetota</taxon>
        <taxon>Actinomycetes</taxon>
        <taxon>Streptosporangiales</taxon>
        <taxon>Thermomonosporaceae</taxon>
        <taxon>Actinomadura</taxon>
    </lineage>
</organism>
<dbReference type="PANTHER" id="PTHR43157:SF31">
    <property type="entry name" value="PHOSPHATIDYLINOSITOL-GLYCAN BIOSYNTHESIS CLASS F PROTEIN"/>
    <property type="match status" value="1"/>
</dbReference>
<accession>A0A7K1L0I7</accession>
<proteinExistence type="inferred from homology"/>